<feature type="domain" description="Flagellar motor switch protein FliG N-terminal" evidence="14">
    <location>
        <begin position="25"/>
        <end position="128"/>
    </location>
</feature>
<evidence type="ECO:0000256" key="2">
    <source>
        <dbReference type="ARBA" id="ARBA00004413"/>
    </source>
</evidence>
<dbReference type="GO" id="GO:0003774">
    <property type="term" value="F:cytoskeletal motor activity"/>
    <property type="evidence" value="ECO:0007669"/>
    <property type="project" value="InterPro"/>
</dbReference>
<keyword evidence="15" id="KW-0966">Cell projection</keyword>
<dbReference type="PANTHER" id="PTHR30534:SF0">
    <property type="entry name" value="FLAGELLAR MOTOR SWITCH PROTEIN FLIG"/>
    <property type="match status" value="1"/>
</dbReference>
<dbReference type="NCBIfam" id="TIGR00207">
    <property type="entry name" value="fliG"/>
    <property type="match status" value="1"/>
</dbReference>
<feature type="compositionally biased region" description="Low complexity" evidence="11">
    <location>
        <begin position="1"/>
        <end position="19"/>
    </location>
</feature>
<dbReference type="STRING" id="1963862.B4O97_13270"/>
<feature type="domain" description="Flagellar motor switch protein FliG middle" evidence="13">
    <location>
        <begin position="136"/>
        <end position="210"/>
    </location>
</feature>
<dbReference type="InterPro" id="IPR011002">
    <property type="entry name" value="FliG_a-hlx"/>
</dbReference>
<evidence type="ECO:0000256" key="8">
    <source>
        <dbReference type="ARBA" id="ARBA00023136"/>
    </source>
</evidence>
<feature type="domain" description="Flagellar motor switch protein FliG C-terminal" evidence="12">
    <location>
        <begin position="238"/>
        <end position="344"/>
    </location>
</feature>
<dbReference type="InterPro" id="IPR000090">
    <property type="entry name" value="Flg_Motor_Flig"/>
</dbReference>
<evidence type="ECO:0000256" key="11">
    <source>
        <dbReference type="SAM" id="MobiDB-lite"/>
    </source>
</evidence>
<dbReference type="Pfam" id="PF14841">
    <property type="entry name" value="FliG_M"/>
    <property type="match status" value="1"/>
</dbReference>
<organism evidence="15 16">
    <name type="scientific">Marispirochaeta aestuarii</name>
    <dbReference type="NCBI Taxonomy" id="1963862"/>
    <lineage>
        <taxon>Bacteria</taxon>
        <taxon>Pseudomonadati</taxon>
        <taxon>Spirochaetota</taxon>
        <taxon>Spirochaetia</taxon>
        <taxon>Spirochaetales</taxon>
        <taxon>Spirochaetaceae</taxon>
        <taxon>Marispirochaeta</taxon>
    </lineage>
</organism>
<evidence type="ECO:0000259" key="12">
    <source>
        <dbReference type="Pfam" id="PF01706"/>
    </source>
</evidence>
<feature type="region of interest" description="Disordered" evidence="11">
    <location>
        <begin position="1"/>
        <end position="21"/>
    </location>
</feature>
<evidence type="ECO:0000256" key="4">
    <source>
        <dbReference type="ARBA" id="ARBA00021870"/>
    </source>
</evidence>
<comment type="similarity">
    <text evidence="3">Belongs to the FliG family.</text>
</comment>
<reference evidence="15 16" key="1">
    <citation type="submission" date="2017-03" db="EMBL/GenBank/DDBJ databases">
        <title>Draft Genome sequence of Marispirochaeta sp. strain JC444.</title>
        <authorList>
            <person name="Shivani Y."/>
            <person name="Subhash Y."/>
            <person name="Sasikala C."/>
            <person name="Ramana C."/>
        </authorList>
    </citation>
    <scope>NUCLEOTIDE SEQUENCE [LARGE SCALE GENOMIC DNA]</scope>
    <source>
        <strain evidence="15 16">JC444</strain>
    </source>
</reference>
<keyword evidence="15" id="KW-0969">Cilium</keyword>
<keyword evidence="8" id="KW-0472">Membrane</keyword>
<evidence type="ECO:0000313" key="15">
    <source>
        <dbReference type="EMBL" id="ORC34278.1"/>
    </source>
</evidence>
<gene>
    <name evidence="15" type="ORF">B4O97_13270</name>
</gene>
<dbReference type="FunFam" id="1.10.220.30:FF:000005">
    <property type="entry name" value="Flagellar motor switch protein FliG"/>
    <property type="match status" value="1"/>
</dbReference>
<dbReference type="EMBL" id="MWQY01000014">
    <property type="protein sequence ID" value="ORC34278.1"/>
    <property type="molecule type" value="Genomic_DNA"/>
</dbReference>
<keyword evidence="5" id="KW-1003">Cell membrane</keyword>
<dbReference type="Pfam" id="PF01706">
    <property type="entry name" value="FliG_C"/>
    <property type="match status" value="1"/>
</dbReference>
<dbReference type="GO" id="GO:0071973">
    <property type="term" value="P:bacterial-type flagellum-dependent cell motility"/>
    <property type="evidence" value="ECO:0007669"/>
    <property type="project" value="InterPro"/>
</dbReference>
<evidence type="ECO:0000259" key="14">
    <source>
        <dbReference type="Pfam" id="PF14842"/>
    </source>
</evidence>
<accession>A0A1Y1RW15</accession>
<dbReference type="RefSeq" id="WP_083051518.1">
    <property type="nucleotide sequence ID" value="NZ_CAXXQO010000004.1"/>
</dbReference>
<evidence type="ECO:0000256" key="10">
    <source>
        <dbReference type="ARBA" id="ARBA00025598"/>
    </source>
</evidence>
<dbReference type="SUPFAM" id="SSF48029">
    <property type="entry name" value="FliG"/>
    <property type="match status" value="2"/>
</dbReference>
<proteinExistence type="inferred from homology"/>
<evidence type="ECO:0000256" key="1">
    <source>
        <dbReference type="ARBA" id="ARBA00004117"/>
    </source>
</evidence>
<sequence>MAKQAKAQTPGAAAGGAPKKGLKKELTGRQKAAIFLVTLGSEISSEIFKHLREDEIEALTFEIARLDNIDSEDRDTVLMEFKELMMAQDFITSGGIDYARELLEKSLGAQKAVDIINRLTSSLQVRPFDFIRRTDPAHLLNFIQQEHPQTIALILAYLEPQKASIILASLPHEIQSDVSKRIATMDRTDPNILREVERVLEKKLSTLSSEDYTAAGGVENIVEILNMVDRSTEKTIIESLEEEDPELAEEIKKRMFVFEDIVLLDDRAIQKVLREVDTGELAKALRGVEAEVQDKIFRNMSKRAAGMLKEEMEYMGPVRLKDVEETQQKIVSIIRKLEDQGEIVVARSGEDEMVV</sequence>
<keyword evidence="16" id="KW-1185">Reference proteome</keyword>
<dbReference type="Gene3D" id="1.10.220.30">
    <property type="match status" value="3"/>
</dbReference>
<dbReference type="InterPro" id="IPR023087">
    <property type="entry name" value="Flg_Motor_Flig_C"/>
</dbReference>
<dbReference type="AlphaFoldDB" id="A0A1Y1RW15"/>
<dbReference type="GO" id="GO:0006935">
    <property type="term" value="P:chemotaxis"/>
    <property type="evidence" value="ECO:0007669"/>
    <property type="project" value="UniProtKB-KW"/>
</dbReference>
<dbReference type="GO" id="GO:0009425">
    <property type="term" value="C:bacterial-type flagellum basal body"/>
    <property type="evidence" value="ECO:0007669"/>
    <property type="project" value="UniProtKB-SubCell"/>
</dbReference>
<name>A0A1Y1RW15_9SPIO</name>
<keyword evidence="9" id="KW-0975">Bacterial flagellum</keyword>
<evidence type="ECO:0000256" key="5">
    <source>
        <dbReference type="ARBA" id="ARBA00022475"/>
    </source>
</evidence>
<evidence type="ECO:0000256" key="9">
    <source>
        <dbReference type="ARBA" id="ARBA00023143"/>
    </source>
</evidence>
<protein>
    <recommendedName>
        <fullName evidence="4">Flagellar motor switch protein FliG</fullName>
    </recommendedName>
</protein>
<dbReference type="Proteomes" id="UP000192343">
    <property type="component" value="Unassembled WGS sequence"/>
</dbReference>
<comment type="subcellular location">
    <subcellularLocation>
        <location evidence="1">Bacterial flagellum basal body</location>
    </subcellularLocation>
    <subcellularLocation>
        <location evidence="2">Cell membrane</location>
        <topology evidence="2">Peripheral membrane protein</topology>
        <orientation evidence="2">Cytoplasmic side</orientation>
    </subcellularLocation>
</comment>
<keyword evidence="15" id="KW-0282">Flagellum</keyword>
<dbReference type="Pfam" id="PF14842">
    <property type="entry name" value="FliG_N"/>
    <property type="match status" value="1"/>
</dbReference>
<evidence type="ECO:0000256" key="3">
    <source>
        <dbReference type="ARBA" id="ARBA00010299"/>
    </source>
</evidence>
<dbReference type="GO" id="GO:0005886">
    <property type="term" value="C:plasma membrane"/>
    <property type="evidence" value="ECO:0007669"/>
    <property type="project" value="UniProtKB-SubCell"/>
</dbReference>
<dbReference type="PIRSF" id="PIRSF003161">
    <property type="entry name" value="FliG"/>
    <property type="match status" value="1"/>
</dbReference>
<keyword evidence="7" id="KW-0283">Flagellar rotation</keyword>
<evidence type="ECO:0000313" key="16">
    <source>
        <dbReference type="Proteomes" id="UP000192343"/>
    </source>
</evidence>
<keyword evidence="6" id="KW-0145">Chemotaxis</keyword>
<dbReference type="PRINTS" id="PR00954">
    <property type="entry name" value="FLGMOTORFLIG"/>
</dbReference>
<dbReference type="OrthoDB" id="9780302at2"/>
<evidence type="ECO:0000259" key="13">
    <source>
        <dbReference type="Pfam" id="PF14841"/>
    </source>
</evidence>
<evidence type="ECO:0000256" key="6">
    <source>
        <dbReference type="ARBA" id="ARBA00022500"/>
    </source>
</evidence>
<comment type="function">
    <text evidence="10">FliG is one of three proteins (FliG, FliN, FliM) that forms the rotor-mounted switch complex (C ring), located at the base of the basal body. This complex interacts with the CheY and CheZ chemotaxis proteins, in addition to contacting components of the motor that determine the direction of flagellar rotation.</text>
</comment>
<comment type="caution">
    <text evidence="15">The sequence shown here is derived from an EMBL/GenBank/DDBJ whole genome shotgun (WGS) entry which is preliminary data.</text>
</comment>
<evidence type="ECO:0000256" key="7">
    <source>
        <dbReference type="ARBA" id="ARBA00022779"/>
    </source>
</evidence>
<dbReference type="InterPro" id="IPR028263">
    <property type="entry name" value="FliG_N"/>
</dbReference>
<dbReference type="PANTHER" id="PTHR30534">
    <property type="entry name" value="FLAGELLAR MOTOR SWITCH PROTEIN FLIG"/>
    <property type="match status" value="1"/>
</dbReference>
<dbReference type="InterPro" id="IPR032779">
    <property type="entry name" value="FliG_M"/>
</dbReference>
<dbReference type="FunFam" id="1.10.220.30:FF:000001">
    <property type="entry name" value="Flagellar motor switch protein FliG"/>
    <property type="match status" value="1"/>
</dbReference>